<dbReference type="WBParaSite" id="BXY_1695700.1">
    <property type="protein sequence ID" value="BXY_1695700.1"/>
    <property type="gene ID" value="BXY_1695700"/>
</dbReference>
<evidence type="ECO:0000313" key="2">
    <source>
        <dbReference type="Proteomes" id="UP000095284"/>
    </source>
</evidence>
<organism evidence="2 4">
    <name type="scientific">Bursaphelenchus xylophilus</name>
    <name type="common">Pinewood nematode worm</name>
    <name type="synonym">Aphelenchoides xylophilus</name>
    <dbReference type="NCBI Taxonomy" id="6326"/>
    <lineage>
        <taxon>Eukaryota</taxon>
        <taxon>Metazoa</taxon>
        <taxon>Ecdysozoa</taxon>
        <taxon>Nematoda</taxon>
        <taxon>Chromadorea</taxon>
        <taxon>Rhabditida</taxon>
        <taxon>Tylenchina</taxon>
        <taxon>Tylenchomorpha</taxon>
        <taxon>Aphelenchoidea</taxon>
        <taxon>Aphelenchoididae</taxon>
        <taxon>Bursaphelenchus</taxon>
    </lineage>
</organism>
<evidence type="ECO:0000313" key="1">
    <source>
        <dbReference type="EMBL" id="CAD5217450.1"/>
    </source>
</evidence>
<accession>A0A1I7SV83</accession>
<dbReference type="AlphaFoldDB" id="A0A1I7SV83"/>
<dbReference type="Proteomes" id="UP000582659">
    <property type="component" value="Unassembled WGS sequence"/>
</dbReference>
<proteinExistence type="predicted"/>
<sequence>MKQSVDCLLEWVAPGGSQTRSPPKKAMICILGDWGICERVHGGNALRLKELECYDGRGHYPAENVAWLPVSRVHLTTLVLKDIHLSYCGRQLKAYGSCEGAPSYQRATSIITA</sequence>
<protein>
    <submittedName>
        <fullName evidence="1">(pine wood nematode) hypothetical protein</fullName>
    </submittedName>
</protein>
<evidence type="ECO:0000313" key="3">
    <source>
        <dbReference type="Proteomes" id="UP000659654"/>
    </source>
</evidence>
<dbReference type="EMBL" id="CAJFDI010000002">
    <property type="protein sequence ID" value="CAD5217450.1"/>
    <property type="molecule type" value="Genomic_DNA"/>
</dbReference>
<gene>
    <name evidence="1" type="ORF">BXYJ_LOCUS5041</name>
</gene>
<name>A0A1I7SV83_BURXY</name>
<dbReference type="Proteomes" id="UP000095284">
    <property type="component" value="Unplaced"/>
</dbReference>
<reference evidence="1" key="2">
    <citation type="submission" date="2020-09" db="EMBL/GenBank/DDBJ databases">
        <authorList>
            <person name="Kikuchi T."/>
        </authorList>
    </citation>
    <scope>NUCLEOTIDE SEQUENCE</scope>
    <source>
        <strain evidence="1">Ka4C1</strain>
    </source>
</reference>
<evidence type="ECO:0000313" key="4">
    <source>
        <dbReference type="WBParaSite" id="BXY_1695700.1"/>
    </source>
</evidence>
<dbReference type="EMBL" id="CAJFCV020000002">
    <property type="protein sequence ID" value="CAG9101050.1"/>
    <property type="molecule type" value="Genomic_DNA"/>
</dbReference>
<keyword evidence="3" id="KW-1185">Reference proteome</keyword>
<reference evidence="4" key="1">
    <citation type="submission" date="2016-11" db="UniProtKB">
        <authorList>
            <consortium name="WormBaseParasite"/>
        </authorList>
    </citation>
    <scope>IDENTIFICATION</scope>
</reference>
<dbReference type="Proteomes" id="UP000659654">
    <property type="component" value="Unassembled WGS sequence"/>
</dbReference>